<keyword evidence="3" id="KW-0238">DNA-binding</keyword>
<feature type="domain" description="WRKY" evidence="6">
    <location>
        <begin position="117"/>
        <end position="161"/>
    </location>
</feature>
<dbReference type="SUPFAM" id="SSF118290">
    <property type="entry name" value="WRKY DNA-binding domain"/>
    <property type="match status" value="1"/>
</dbReference>
<name>A0A833VDS8_9POAL</name>
<dbReference type="PROSITE" id="PS50811">
    <property type="entry name" value="WRKY"/>
    <property type="match status" value="1"/>
</dbReference>
<keyword evidence="5" id="KW-0539">Nucleus</keyword>
<dbReference type="Gene3D" id="2.20.25.80">
    <property type="entry name" value="WRKY domain"/>
    <property type="match status" value="1"/>
</dbReference>
<dbReference type="Pfam" id="PF03106">
    <property type="entry name" value="WRKY"/>
    <property type="match status" value="1"/>
</dbReference>
<keyword evidence="4" id="KW-0804">Transcription</keyword>
<comment type="subcellular location">
    <subcellularLocation>
        <location evidence="1">Nucleus</location>
    </subcellularLocation>
</comment>
<evidence type="ECO:0000256" key="4">
    <source>
        <dbReference type="ARBA" id="ARBA00023163"/>
    </source>
</evidence>
<dbReference type="EMBL" id="SWLB01000026">
    <property type="protein sequence ID" value="KAF3321855.1"/>
    <property type="molecule type" value="Genomic_DNA"/>
</dbReference>
<evidence type="ECO:0000256" key="3">
    <source>
        <dbReference type="ARBA" id="ARBA00023125"/>
    </source>
</evidence>
<reference evidence="7" key="1">
    <citation type="submission" date="2020-01" db="EMBL/GenBank/DDBJ databases">
        <title>Genome sequence of Kobresia littledalei, the first chromosome-level genome in the family Cyperaceae.</title>
        <authorList>
            <person name="Qu G."/>
        </authorList>
    </citation>
    <scope>NUCLEOTIDE SEQUENCE</scope>
    <source>
        <strain evidence="7">C.B.Clarke</strain>
        <tissue evidence="7">Leaf</tissue>
    </source>
</reference>
<proteinExistence type="predicted"/>
<evidence type="ECO:0000313" key="8">
    <source>
        <dbReference type="Proteomes" id="UP000623129"/>
    </source>
</evidence>
<evidence type="ECO:0000259" key="6">
    <source>
        <dbReference type="PROSITE" id="PS50811"/>
    </source>
</evidence>
<gene>
    <name evidence="7" type="ORF">FCM35_KLT14071</name>
</gene>
<evidence type="ECO:0000256" key="2">
    <source>
        <dbReference type="ARBA" id="ARBA00023015"/>
    </source>
</evidence>
<evidence type="ECO:0000256" key="1">
    <source>
        <dbReference type="ARBA" id="ARBA00004123"/>
    </source>
</evidence>
<comment type="caution">
    <text evidence="7">The sequence shown here is derived from an EMBL/GenBank/DDBJ whole genome shotgun (WGS) entry which is preliminary data.</text>
</comment>
<evidence type="ECO:0000256" key="5">
    <source>
        <dbReference type="ARBA" id="ARBA00023242"/>
    </source>
</evidence>
<dbReference type="SMART" id="SM00774">
    <property type="entry name" value="WRKY"/>
    <property type="match status" value="1"/>
</dbReference>
<accession>A0A833VDS8</accession>
<dbReference type="InterPro" id="IPR036576">
    <property type="entry name" value="WRKY_dom_sf"/>
</dbReference>
<evidence type="ECO:0000313" key="7">
    <source>
        <dbReference type="EMBL" id="KAF3321855.1"/>
    </source>
</evidence>
<sequence length="300" mass="34167">MASPLKATQALKHNMAIKQIEKGCELTAMLGAHLGILKDATDSPFWNIFEEISHTFALSRDILTKSDQNLLGSKLVTSQASGGAEIHKRKRDDKFKDSQRRRYNNKRTNFTTMPDHDGYQWRKYGQKNILSKIHPRSYYRCTYHKDRSCMAAKQVQQCNDEYPPLFEVNYFEEHTCNNIPMSNSRFTLNENILDFSGKSIPESNLSANAMGCRRQADEDAALVSCLTNVITGSYNSRMSERSDGGPKALNTSIESSLLIDDDKTLLREDEFPVDHGSITMDLEWLEQDNIQFLLETLPPI</sequence>
<organism evidence="7 8">
    <name type="scientific">Carex littledalei</name>
    <dbReference type="NCBI Taxonomy" id="544730"/>
    <lineage>
        <taxon>Eukaryota</taxon>
        <taxon>Viridiplantae</taxon>
        <taxon>Streptophyta</taxon>
        <taxon>Embryophyta</taxon>
        <taxon>Tracheophyta</taxon>
        <taxon>Spermatophyta</taxon>
        <taxon>Magnoliopsida</taxon>
        <taxon>Liliopsida</taxon>
        <taxon>Poales</taxon>
        <taxon>Cyperaceae</taxon>
        <taxon>Cyperoideae</taxon>
        <taxon>Cariceae</taxon>
        <taxon>Carex</taxon>
        <taxon>Carex subgen. Euthyceras</taxon>
    </lineage>
</organism>
<dbReference type="GO" id="GO:0003700">
    <property type="term" value="F:DNA-binding transcription factor activity"/>
    <property type="evidence" value="ECO:0007669"/>
    <property type="project" value="InterPro"/>
</dbReference>
<dbReference type="OrthoDB" id="2021064at2759"/>
<dbReference type="PANTHER" id="PTHR31282">
    <property type="entry name" value="WRKY TRANSCRIPTION FACTOR 21-RELATED"/>
    <property type="match status" value="1"/>
</dbReference>
<dbReference type="Proteomes" id="UP000623129">
    <property type="component" value="Unassembled WGS sequence"/>
</dbReference>
<keyword evidence="8" id="KW-1185">Reference proteome</keyword>
<dbReference type="GO" id="GO:0005634">
    <property type="term" value="C:nucleus"/>
    <property type="evidence" value="ECO:0007669"/>
    <property type="project" value="UniProtKB-SubCell"/>
</dbReference>
<protein>
    <submittedName>
        <fullName evidence="7">WRKY DNA binding domain containing protein</fullName>
    </submittedName>
</protein>
<dbReference type="InterPro" id="IPR044810">
    <property type="entry name" value="WRKY_plant"/>
</dbReference>
<dbReference type="AlphaFoldDB" id="A0A833VDS8"/>
<dbReference type="InterPro" id="IPR003657">
    <property type="entry name" value="WRKY_dom"/>
</dbReference>
<dbReference type="GO" id="GO:0043565">
    <property type="term" value="F:sequence-specific DNA binding"/>
    <property type="evidence" value="ECO:0007669"/>
    <property type="project" value="InterPro"/>
</dbReference>
<keyword evidence="2" id="KW-0805">Transcription regulation</keyword>